<dbReference type="PANTHER" id="PTHR43643:SF3">
    <property type="entry name" value="HISTIDINOL-PHOSPHATE AMINOTRANSFERASE"/>
    <property type="match status" value="1"/>
</dbReference>
<dbReference type="KEGG" id="acht:bsdcttw_06830"/>
<evidence type="ECO:0000256" key="5">
    <source>
        <dbReference type="ARBA" id="ARBA00022679"/>
    </source>
</evidence>
<evidence type="ECO:0000313" key="11">
    <source>
        <dbReference type="Proteomes" id="UP000515703"/>
    </source>
</evidence>
<dbReference type="AlphaFoldDB" id="A0A7I8DH07"/>
<feature type="domain" description="Aminotransferase class I/classII large" evidence="9">
    <location>
        <begin position="24"/>
        <end position="346"/>
    </location>
</feature>
<dbReference type="CDD" id="cd00609">
    <property type="entry name" value="AAT_like"/>
    <property type="match status" value="1"/>
</dbReference>
<dbReference type="RefSeq" id="WP_185258049.1">
    <property type="nucleotide sequence ID" value="NZ_AP023368.1"/>
</dbReference>
<sequence length="350" mass="39989">MKQWEENFRKVVPYVPGEQPNQPGMIKLNTNENPYPPSPNVKKAMDEFDMDKLRLYPDISSTILVEALGETYGLNKDQIFVGVGSDDVLATAFLTFFNGTEPILFPDISYSFYEVWAQLYHIPYVTPSLMEDFTIKREDYYRKNGGIVIANPNAPTSLSLGIDAIKDILEHNKESVVIIDEAYVDFGGESSLPLLKDYENLLIVQTFSKSYSMAGIRIGYAFGAPSLIKAMNDVKYSYNSYTMNQPSLYYGTEAVKDTKYHKETLEKIMKTRTWVAESLKNLGFKVIPSSANFLFVSHEEVPAEKIYEELRAKKIYIRHFKKPRIDNYLRITIGTDREMEVFLAAITEAI</sequence>
<feature type="modified residue" description="N6-(pyridoxal phosphate)lysine" evidence="8">
    <location>
        <position position="209"/>
    </location>
</feature>
<keyword evidence="5 8" id="KW-0808">Transferase</keyword>
<keyword evidence="8" id="KW-0028">Amino-acid biosynthesis</keyword>
<dbReference type="InterPro" id="IPR015424">
    <property type="entry name" value="PyrdxlP-dep_Trfase"/>
</dbReference>
<dbReference type="InterPro" id="IPR001917">
    <property type="entry name" value="Aminotrans_II_pyridoxalP_BS"/>
</dbReference>
<dbReference type="GO" id="GO:0000105">
    <property type="term" value="P:L-histidine biosynthetic process"/>
    <property type="evidence" value="ECO:0007669"/>
    <property type="project" value="UniProtKB-UniRule"/>
</dbReference>
<reference evidence="10 11" key="1">
    <citation type="submission" date="2020-08" db="EMBL/GenBank/DDBJ databases">
        <title>Draft genome sequencing of an Anaerocolumna strain isolated from anoxic soil subjected to BSD treatment.</title>
        <authorList>
            <person name="Uek A."/>
            <person name="Tonouchi A."/>
        </authorList>
    </citation>
    <scope>NUCLEOTIDE SEQUENCE [LARGE SCALE GENOMIC DNA]</scope>
    <source>
        <strain evidence="10 11">CTTW</strain>
    </source>
</reference>
<comment type="subunit">
    <text evidence="3 8">Homodimer.</text>
</comment>
<dbReference type="UniPathway" id="UPA00031">
    <property type="reaction ID" value="UER00012"/>
</dbReference>
<comment type="cofactor">
    <cofactor evidence="1 8">
        <name>pyridoxal 5'-phosphate</name>
        <dbReference type="ChEBI" id="CHEBI:597326"/>
    </cofactor>
</comment>
<dbReference type="InterPro" id="IPR015421">
    <property type="entry name" value="PyrdxlP-dep_Trfase_major"/>
</dbReference>
<name>A0A7I8DH07_9FIRM</name>
<dbReference type="PANTHER" id="PTHR43643">
    <property type="entry name" value="HISTIDINOL-PHOSPHATE AMINOTRANSFERASE 2"/>
    <property type="match status" value="1"/>
</dbReference>
<keyword evidence="6 8" id="KW-0663">Pyridoxal phosphate</keyword>
<evidence type="ECO:0000256" key="3">
    <source>
        <dbReference type="ARBA" id="ARBA00011738"/>
    </source>
</evidence>
<dbReference type="InterPro" id="IPR004839">
    <property type="entry name" value="Aminotransferase_I/II_large"/>
</dbReference>
<evidence type="ECO:0000256" key="2">
    <source>
        <dbReference type="ARBA" id="ARBA00005011"/>
    </source>
</evidence>
<comment type="pathway">
    <text evidence="2 8">Amino-acid biosynthesis; L-histidine biosynthesis; L-histidine from 5-phospho-alpha-D-ribose 1-diphosphate: step 7/9.</text>
</comment>
<dbReference type="InterPro" id="IPR015422">
    <property type="entry name" value="PyrdxlP-dep_Trfase_small"/>
</dbReference>
<organism evidence="10 11">
    <name type="scientific">Anaerocolumna chitinilytica</name>
    <dbReference type="NCBI Taxonomy" id="1727145"/>
    <lineage>
        <taxon>Bacteria</taxon>
        <taxon>Bacillati</taxon>
        <taxon>Bacillota</taxon>
        <taxon>Clostridia</taxon>
        <taxon>Lachnospirales</taxon>
        <taxon>Lachnospiraceae</taxon>
        <taxon>Anaerocolumna</taxon>
    </lineage>
</organism>
<keyword evidence="11" id="KW-1185">Reference proteome</keyword>
<dbReference type="EC" id="2.6.1.9" evidence="8"/>
<dbReference type="SUPFAM" id="SSF53383">
    <property type="entry name" value="PLP-dependent transferases"/>
    <property type="match status" value="1"/>
</dbReference>
<keyword evidence="4 8" id="KW-0032">Aminotransferase</keyword>
<evidence type="ECO:0000256" key="7">
    <source>
        <dbReference type="ARBA" id="ARBA00047481"/>
    </source>
</evidence>
<dbReference type="Proteomes" id="UP000515703">
    <property type="component" value="Chromosome"/>
</dbReference>
<accession>A0A7I8DH07</accession>
<dbReference type="PROSITE" id="PS00599">
    <property type="entry name" value="AA_TRANSFER_CLASS_2"/>
    <property type="match status" value="1"/>
</dbReference>
<dbReference type="EMBL" id="AP023368">
    <property type="protein sequence ID" value="BCJ97642.1"/>
    <property type="molecule type" value="Genomic_DNA"/>
</dbReference>
<comment type="catalytic activity">
    <reaction evidence="7 8">
        <text>L-histidinol phosphate + 2-oxoglutarate = 3-(imidazol-4-yl)-2-oxopropyl phosphate + L-glutamate</text>
        <dbReference type="Rhea" id="RHEA:23744"/>
        <dbReference type="ChEBI" id="CHEBI:16810"/>
        <dbReference type="ChEBI" id="CHEBI:29985"/>
        <dbReference type="ChEBI" id="CHEBI:57766"/>
        <dbReference type="ChEBI" id="CHEBI:57980"/>
        <dbReference type="EC" id="2.6.1.9"/>
    </reaction>
</comment>
<evidence type="ECO:0000259" key="9">
    <source>
        <dbReference type="Pfam" id="PF00155"/>
    </source>
</evidence>
<evidence type="ECO:0000256" key="6">
    <source>
        <dbReference type="ARBA" id="ARBA00022898"/>
    </source>
</evidence>
<keyword evidence="8" id="KW-0368">Histidine biosynthesis</keyword>
<evidence type="ECO:0000256" key="8">
    <source>
        <dbReference type="HAMAP-Rule" id="MF_01023"/>
    </source>
</evidence>
<dbReference type="HAMAP" id="MF_01023">
    <property type="entry name" value="HisC_aminotrans_2"/>
    <property type="match status" value="1"/>
</dbReference>
<dbReference type="InterPro" id="IPR050106">
    <property type="entry name" value="HistidinolP_aminotransfase"/>
</dbReference>
<protein>
    <recommendedName>
        <fullName evidence="8">Histidinol-phosphate aminotransferase</fullName>
        <ecNumber evidence="8">2.6.1.9</ecNumber>
    </recommendedName>
    <alternativeName>
        <fullName evidence="8">Imidazole acetol-phosphate transaminase</fullName>
    </alternativeName>
</protein>
<proteinExistence type="inferred from homology"/>
<evidence type="ECO:0000256" key="4">
    <source>
        <dbReference type="ARBA" id="ARBA00022576"/>
    </source>
</evidence>
<dbReference type="Gene3D" id="3.90.1150.10">
    <property type="entry name" value="Aspartate Aminotransferase, domain 1"/>
    <property type="match status" value="1"/>
</dbReference>
<evidence type="ECO:0000256" key="1">
    <source>
        <dbReference type="ARBA" id="ARBA00001933"/>
    </source>
</evidence>
<dbReference type="NCBIfam" id="TIGR01141">
    <property type="entry name" value="hisC"/>
    <property type="match status" value="1"/>
</dbReference>
<dbReference type="GO" id="GO:0004400">
    <property type="term" value="F:histidinol-phosphate transaminase activity"/>
    <property type="evidence" value="ECO:0007669"/>
    <property type="project" value="UniProtKB-UniRule"/>
</dbReference>
<reference evidence="10 11" key="2">
    <citation type="submission" date="2020-08" db="EMBL/GenBank/DDBJ databases">
        <authorList>
            <person name="Ueki A."/>
            <person name="Tonouchi A."/>
        </authorList>
    </citation>
    <scope>NUCLEOTIDE SEQUENCE [LARGE SCALE GENOMIC DNA]</scope>
    <source>
        <strain evidence="10 11">CTTW</strain>
    </source>
</reference>
<dbReference type="Gene3D" id="3.40.640.10">
    <property type="entry name" value="Type I PLP-dependent aspartate aminotransferase-like (Major domain)"/>
    <property type="match status" value="1"/>
</dbReference>
<dbReference type="InterPro" id="IPR005861">
    <property type="entry name" value="HisP_aminotrans"/>
</dbReference>
<gene>
    <name evidence="8 10" type="primary">hisC</name>
    <name evidence="10" type="ORF">bsdcttw_06830</name>
</gene>
<comment type="similarity">
    <text evidence="8">Belongs to the class-II pyridoxal-phosphate-dependent aminotransferase family. Histidinol-phosphate aminotransferase subfamily.</text>
</comment>
<dbReference type="GO" id="GO:0030170">
    <property type="term" value="F:pyridoxal phosphate binding"/>
    <property type="evidence" value="ECO:0007669"/>
    <property type="project" value="InterPro"/>
</dbReference>
<evidence type="ECO:0000313" key="10">
    <source>
        <dbReference type="EMBL" id="BCJ97642.1"/>
    </source>
</evidence>
<dbReference type="Pfam" id="PF00155">
    <property type="entry name" value="Aminotran_1_2"/>
    <property type="match status" value="1"/>
</dbReference>